<keyword evidence="4" id="KW-1185">Reference proteome</keyword>
<sequence length="392" mass="43722">MEEIFIPIGAGGFLLAVAGFVYYKRRRRQRLPHGIDEVDQGNNERRHLVDRHAEPAPSEIDSYINPIGEERSEPLTTKSCDITVSKSKDEFNKQSASASLCRVDDVIMIAFFPKIYISWHIVYNLWAINIPQNPLNSNVEEEVIEREEEEVSEEFTVAGGESWDYSYNPCSSFWCGNSQGHDVAVCRWPMNNASYEVIGKQSTFSCGNDSQRHNKPQFEYSFNQPGWKVIIKLQCNHTLVRVDEAKFSLIQDTESPWIFLLEHKCACANGCENTFTSTSTSSTSSSTTSAPNDWKDIGVPVCIAAGSVLFFFLAIFIVFRSISGGDVNRRGREREREGLLNGDGMDGRNGDLNGPQADGDNLQSQPVSMTSTSDTYYDANDTSLTAVGSLPV</sequence>
<evidence type="ECO:0000256" key="2">
    <source>
        <dbReference type="SAM" id="Phobius"/>
    </source>
</evidence>
<feature type="region of interest" description="Disordered" evidence="1">
    <location>
        <begin position="331"/>
        <end position="376"/>
    </location>
</feature>
<proteinExistence type="predicted"/>
<accession>A0ABN8QWA1</accession>
<keyword evidence="2" id="KW-0472">Membrane</keyword>
<name>A0ABN8QWA1_9CNID</name>
<evidence type="ECO:0000313" key="3">
    <source>
        <dbReference type="EMBL" id="CAH3171333.1"/>
    </source>
</evidence>
<comment type="caution">
    <text evidence="3">The sequence shown here is derived from an EMBL/GenBank/DDBJ whole genome shotgun (WGS) entry which is preliminary data.</text>
</comment>
<keyword evidence="2" id="KW-0812">Transmembrane</keyword>
<dbReference type="Proteomes" id="UP001159405">
    <property type="component" value="Unassembled WGS sequence"/>
</dbReference>
<protein>
    <submittedName>
        <fullName evidence="3">Uncharacterized protein</fullName>
    </submittedName>
</protein>
<feature type="transmembrane region" description="Helical" evidence="2">
    <location>
        <begin position="6"/>
        <end position="23"/>
    </location>
</feature>
<dbReference type="SUPFAM" id="SSF50911">
    <property type="entry name" value="Mannose 6-phosphate receptor domain"/>
    <property type="match status" value="1"/>
</dbReference>
<keyword evidence="2" id="KW-1133">Transmembrane helix</keyword>
<gene>
    <name evidence="3" type="ORF">PLOB_00011879</name>
</gene>
<dbReference type="Gene3D" id="2.70.130.10">
    <property type="entry name" value="Mannose-6-phosphate receptor binding domain"/>
    <property type="match status" value="1"/>
</dbReference>
<organism evidence="3 4">
    <name type="scientific">Porites lobata</name>
    <dbReference type="NCBI Taxonomy" id="104759"/>
    <lineage>
        <taxon>Eukaryota</taxon>
        <taxon>Metazoa</taxon>
        <taxon>Cnidaria</taxon>
        <taxon>Anthozoa</taxon>
        <taxon>Hexacorallia</taxon>
        <taxon>Scleractinia</taxon>
        <taxon>Fungiina</taxon>
        <taxon>Poritidae</taxon>
        <taxon>Porites</taxon>
    </lineage>
</organism>
<dbReference type="InterPro" id="IPR009011">
    <property type="entry name" value="Man6P_isomerase_rcpt-bd_dom_sf"/>
</dbReference>
<dbReference type="EMBL" id="CALNXK010000163">
    <property type="protein sequence ID" value="CAH3171333.1"/>
    <property type="molecule type" value="Genomic_DNA"/>
</dbReference>
<feature type="transmembrane region" description="Helical" evidence="2">
    <location>
        <begin position="297"/>
        <end position="319"/>
    </location>
</feature>
<feature type="compositionally biased region" description="Polar residues" evidence="1">
    <location>
        <begin position="361"/>
        <end position="376"/>
    </location>
</feature>
<evidence type="ECO:0000313" key="4">
    <source>
        <dbReference type="Proteomes" id="UP001159405"/>
    </source>
</evidence>
<reference evidence="3 4" key="1">
    <citation type="submission" date="2022-05" db="EMBL/GenBank/DDBJ databases">
        <authorList>
            <consortium name="Genoscope - CEA"/>
            <person name="William W."/>
        </authorList>
    </citation>
    <scope>NUCLEOTIDE SEQUENCE [LARGE SCALE GENOMIC DNA]</scope>
</reference>
<evidence type="ECO:0000256" key="1">
    <source>
        <dbReference type="SAM" id="MobiDB-lite"/>
    </source>
</evidence>